<dbReference type="PROSITE" id="PS50206">
    <property type="entry name" value="RHODANESE_3"/>
    <property type="match status" value="1"/>
</dbReference>
<dbReference type="InterPro" id="IPR001763">
    <property type="entry name" value="Rhodanese-like_dom"/>
</dbReference>
<evidence type="ECO:0000313" key="2">
    <source>
        <dbReference type="EMBL" id="MFD1739018.1"/>
    </source>
</evidence>
<evidence type="ECO:0000313" key="3">
    <source>
        <dbReference type="Proteomes" id="UP001597214"/>
    </source>
</evidence>
<proteinExistence type="predicted"/>
<dbReference type="Proteomes" id="UP001597214">
    <property type="component" value="Unassembled WGS sequence"/>
</dbReference>
<dbReference type="Gene3D" id="3.40.250.10">
    <property type="entry name" value="Rhodanese-like domain"/>
    <property type="match status" value="1"/>
</dbReference>
<dbReference type="RefSeq" id="WP_377930244.1">
    <property type="nucleotide sequence ID" value="NZ_JBHUEM010000052.1"/>
</dbReference>
<dbReference type="Pfam" id="PF00581">
    <property type="entry name" value="Rhodanese"/>
    <property type="match status" value="1"/>
</dbReference>
<gene>
    <name evidence="2" type="ORF">ACFSCX_21140</name>
</gene>
<accession>A0ABW4LXV2</accession>
<dbReference type="InterPro" id="IPR050229">
    <property type="entry name" value="GlpE_sulfurtransferase"/>
</dbReference>
<evidence type="ECO:0000259" key="1">
    <source>
        <dbReference type="PROSITE" id="PS50206"/>
    </source>
</evidence>
<comment type="caution">
    <text evidence="2">The sequence shown here is derived from an EMBL/GenBank/DDBJ whole genome shotgun (WGS) entry which is preliminary data.</text>
</comment>
<feature type="domain" description="Rhodanese" evidence="1">
    <location>
        <begin position="34"/>
        <end position="115"/>
    </location>
</feature>
<organism evidence="2 3">
    <name type="scientific">Bacillus salitolerans</name>
    <dbReference type="NCBI Taxonomy" id="1437434"/>
    <lineage>
        <taxon>Bacteria</taxon>
        <taxon>Bacillati</taxon>
        <taxon>Bacillota</taxon>
        <taxon>Bacilli</taxon>
        <taxon>Bacillales</taxon>
        <taxon>Bacillaceae</taxon>
        <taxon>Bacillus</taxon>
    </lineage>
</organism>
<dbReference type="SMART" id="SM00450">
    <property type="entry name" value="RHOD"/>
    <property type="match status" value="1"/>
</dbReference>
<dbReference type="PANTHER" id="PTHR43031">
    <property type="entry name" value="FAD-DEPENDENT OXIDOREDUCTASE"/>
    <property type="match status" value="1"/>
</dbReference>
<dbReference type="PANTHER" id="PTHR43031:SF16">
    <property type="entry name" value="OXIDOREDUCTASE"/>
    <property type="match status" value="1"/>
</dbReference>
<name>A0ABW4LXV2_9BACI</name>
<dbReference type="EMBL" id="JBHUEM010000052">
    <property type="protein sequence ID" value="MFD1739018.1"/>
    <property type="molecule type" value="Genomic_DNA"/>
</dbReference>
<reference evidence="3" key="1">
    <citation type="journal article" date="2019" name="Int. J. Syst. Evol. Microbiol.">
        <title>The Global Catalogue of Microorganisms (GCM) 10K type strain sequencing project: providing services to taxonomists for standard genome sequencing and annotation.</title>
        <authorList>
            <consortium name="The Broad Institute Genomics Platform"/>
            <consortium name="The Broad Institute Genome Sequencing Center for Infectious Disease"/>
            <person name="Wu L."/>
            <person name="Ma J."/>
        </authorList>
    </citation>
    <scope>NUCLEOTIDE SEQUENCE [LARGE SCALE GENOMIC DNA]</scope>
    <source>
        <strain evidence="3">CCUG 49339</strain>
    </source>
</reference>
<dbReference type="SUPFAM" id="SSF52821">
    <property type="entry name" value="Rhodanese/Cell cycle control phosphatase"/>
    <property type="match status" value="1"/>
</dbReference>
<keyword evidence="3" id="KW-1185">Reference proteome</keyword>
<dbReference type="InterPro" id="IPR036873">
    <property type="entry name" value="Rhodanese-like_dom_sf"/>
</dbReference>
<sequence length="115" mass="13193">MFLLIIYLGFTFLEKKSIETISISELEKRLQEQKSESVVFIHVREQHEYKSGHVKGMKNYPLSTFKTDYKTLPRDAKVIILCRSGKRSLQAAEILKGNGFTNIKSVDGVIIQWTG</sequence>
<protein>
    <submittedName>
        <fullName evidence="2">Rhodanese-like domain-containing protein</fullName>
    </submittedName>
</protein>
<dbReference type="CDD" id="cd00158">
    <property type="entry name" value="RHOD"/>
    <property type="match status" value="1"/>
</dbReference>